<evidence type="ECO:0000313" key="1">
    <source>
        <dbReference type="EMBL" id="CAB3995635.1"/>
    </source>
</evidence>
<evidence type="ECO:0000313" key="2">
    <source>
        <dbReference type="Proteomes" id="UP001152795"/>
    </source>
</evidence>
<dbReference type="OrthoDB" id="2384350at2759"/>
<dbReference type="Proteomes" id="UP001152795">
    <property type="component" value="Unassembled WGS sequence"/>
</dbReference>
<reference evidence="1" key="1">
    <citation type="submission" date="2020-04" db="EMBL/GenBank/DDBJ databases">
        <authorList>
            <person name="Alioto T."/>
            <person name="Alioto T."/>
            <person name="Gomez Garrido J."/>
        </authorList>
    </citation>
    <scope>NUCLEOTIDE SEQUENCE</scope>
    <source>
        <strain evidence="1">A484AB</strain>
    </source>
</reference>
<name>A0A7D9DWA6_PARCT</name>
<sequence length="119" mass="13486">MEITGGYYFDEVFSLLNLIGALSSLFAIPASVILSRKAEVDQFMEGLGPLLQRIKNHPEKFEPLFVAGACKPPLSEDLFSIVDYDDVDERMKEYFTRYVREASNPCNLDFKNYFSSVGV</sequence>
<dbReference type="EMBL" id="CACRXK020002702">
    <property type="protein sequence ID" value="CAB3995635.1"/>
    <property type="molecule type" value="Genomic_DNA"/>
</dbReference>
<keyword evidence="2" id="KW-1185">Reference proteome</keyword>
<accession>A0A7D9DWA6</accession>
<comment type="caution">
    <text evidence="1">The sequence shown here is derived from an EMBL/GenBank/DDBJ whole genome shotgun (WGS) entry which is preliminary data.</text>
</comment>
<organism evidence="1 2">
    <name type="scientific">Paramuricea clavata</name>
    <name type="common">Red gorgonian</name>
    <name type="synonym">Violescent sea-whip</name>
    <dbReference type="NCBI Taxonomy" id="317549"/>
    <lineage>
        <taxon>Eukaryota</taxon>
        <taxon>Metazoa</taxon>
        <taxon>Cnidaria</taxon>
        <taxon>Anthozoa</taxon>
        <taxon>Octocorallia</taxon>
        <taxon>Malacalcyonacea</taxon>
        <taxon>Plexauridae</taxon>
        <taxon>Paramuricea</taxon>
    </lineage>
</organism>
<dbReference type="AlphaFoldDB" id="A0A7D9DWA6"/>
<protein>
    <submittedName>
        <fullName evidence="1">Uncharacterized protein</fullName>
    </submittedName>
</protein>
<proteinExistence type="predicted"/>
<gene>
    <name evidence="1" type="ORF">PACLA_8A001610</name>
</gene>